<dbReference type="GO" id="GO:1990904">
    <property type="term" value="C:ribonucleoprotein complex"/>
    <property type="evidence" value="ECO:0007669"/>
    <property type="project" value="UniProtKB-KW"/>
</dbReference>
<dbReference type="Gene3D" id="3.30.70.60">
    <property type="match status" value="1"/>
</dbReference>
<dbReference type="Proteomes" id="UP000177588">
    <property type="component" value="Unassembled WGS sequence"/>
</dbReference>
<dbReference type="SUPFAM" id="SSF54995">
    <property type="entry name" value="Ribosomal protein S6"/>
    <property type="match status" value="1"/>
</dbReference>
<evidence type="ECO:0000256" key="6">
    <source>
        <dbReference type="ARBA" id="ARBA00035294"/>
    </source>
</evidence>
<dbReference type="NCBIfam" id="TIGR00166">
    <property type="entry name" value="S6"/>
    <property type="match status" value="1"/>
</dbReference>
<dbReference type="PROSITE" id="PS01048">
    <property type="entry name" value="RIBOSOMAL_S6"/>
    <property type="match status" value="1"/>
</dbReference>
<evidence type="ECO:0000256" key="3">
    <source>
        <dbReference type="ARBA" id="ARBA00022884"/>
    </source>
</evidence>
<comment type="similarity">
    <text evidence="1 7">Belongs to the bacterial ribosomal protein bS6 family.</text>
</comment>
<protein>
    <recommendedName>
        <fullName evidence="6 7">Small ribosomal subunit protein bS6</fullName>
    </recommendedName>
</protein>
<gene>
    <name evidence="7" type="primary">rpsF</name>
    <name evidence="8" type="ORF">A2Z24_02965</name>
</gene>
<dbReference type="Pfam" id="PF01250">
    <property type="entry name" value="Ribosomal_S6"/>
    <property type="match status" value="1"/>
</dbReference>
<reference evidence="8 9" key="1">
    <citation type="journal article" date="2016" name="Nat. Commun.">
        <title>Thousands of microbial genomes shed light on interconnected biogeochemical processes in an aquifer system.</title>
        <authorList>
            <person name="Anantharaman K."/>
            <person name="Brown C.T."/>
            <person name="Hug L.A."/>
            <person name="Sharon I."/>
            <person name="Castelle C.J."/>
            <person name="Probst A.J."/>
            <person name="Thomas B.C."/>
            <person name="Singh A."/>
            <person name="Wilkins M.J."/>
            <person name="Karaoz U."/>
            <person name="Brodie E.L."/>
            <person name="Williams K.H."/>
            <person name="Hubbard S.S."/>
            <person name="Banfield J.F."/>
        </authorList>
    </citation>
    <scope>NUCLEOTIDE SEQUENCE [LARGE SCALE GENOMIC DNA]</scope>
</reference>
<evidence type="ECO:0000313" key="9">
    <source>
        <dbReference type="Proteomes" id="UP000177588"/>
    </source>
</evidence>
<evidence type="ECO:0000256" key="2">
    <source>
        <dbReference type="ARBA" id="ARBA00022730"/>
    </source>
</evidence>
<dbReference type="AlphaFoldDB" id="A0A1G1WCK4"/>
<evidence type="ECO:0000256" key="7">
    <source>
        <dbReference type="HAMAP-Rule" id="MF_00360"/>
    </source>
</evidence>
<dbReference type="InterPro" id="IPR000529">
    <property type="entry name" value="Ribosomal_bS6"/>
</dbReference>
<evidence type="ECO:0000256" key="5">
    <source>
        <dbReference type="ARBA" id="ARBA00023274"/>
    </source>
</evidence>
<dbReference type="CDD" id="cd00473">
    <property type="entry name" value="bS6"/>
    <property type="match status" value="1"/>
</dbReference>
<dbReference type="GO" id="GO:0006412">
    <property type="term" value="P:translation"/>
    <property type="evidence" value="ECO:0007669"/>
    <property type="project" value="UniProtKB-UniRule"/>
</dbReference>
<accession>A0A1G1WCK4</accession>
<dbReference type="GO" id="GO:0070181">
    <property type="term" value="F:small ribosomal subunit rRNA binding"/>
    <property type="evidence" value="ECO:0007669"/>
    <property type="project" value="TreeGrafter"/>
</dbReference>
<dbReference type="HAMAP" id="MF_00360">
    <property type="entry name" value="Ribosomal_bS6"/>
    <property type="match status" value="1"/>
</dbReference>
<dbReference type="GO" id="GO:0003735">
    <property type="term" value="F:structural constituent of ribosome"/>
    <property type="evidence" value="ECO:0007669"/>
    <property type="project" value="InterPro"/>
</dbReference>
<keyword evidence="4 7" id="KW-0689">Ribosomal protein</keyword>
<keyword evidence="3 7" id="KW-0694">RNA-binding</keyword>
<keyword evidence="5 7" id="KW-0687">Ribonucleoprotein</keyword>
<evidence type="ECO:0000256" key="1">
    <source>
        <dbReference type="ARBA" id="ARBA00009512"/>
    </source>
</evidence>
<proteinExistence type="inferred from homology"/>
<name>A0A1G1WCK4_9BACT</name>
<sequence>MASEYELVTVVQTDINEEARGQLVDQIKKIVEAEEGEVVSVSEWGKRELAYEIKKNTHGFYTLISFRGNPKLPGILNSKLKLMEELLRYLVVKKEDKKFKDQKAKSKYTDQK</sequence>
<dbReference type="GO" id="GO:0005840">
    <property type="term" value="C:ribosome"/>
    <property type="evidence" value="ECO:0007669"/>
    <property type="project" value="UniProtKB-KW"/>
</dbReference>
<dbReference type="PANTHER" id="PTHR21011:SF1">
    <property type="entry name" value="SMALL RIBOSOMAL SUBUNIT PROTEIN BS6M"/>
    <property type="match status" value="1"/>
</dbReference>
<dbReference type="PANTHER" id="PTHR21011">
    <property type="entry name" value="MITOCHONDRIAL 28S RIBOSOMAL PROTEIN S6"/>
    <property type="match status" value="1"/>
</dbReference>
<evidence type="ECO:0000313" key="8">
    <source>
        <dbReference type="EMBL" id="OGY25426.1"/>
    </source>
</evidence>
<dbReference type="GO" id="GO:0005737">
    <property type="term" value="C:cytoplasm"/>
    <property type="evidence" value="ECO:0007669"/>
    <property type="project" value="UniProtKB-ARBA"/>
</dbReference>
<organism evidence="8 9">
    <name type="scientific">Candidatus Woykebacteria bacterium RBG_16_44_10</name>
    <dbReference type="NCBI Taxonomy" id="1802597"/>
    <lineage>
        <taxon>Bacteria</taxon>
        <taxon>Candidatus Woykeibacteriota</taxon>
    </lineage>
</organism>
<dbReference type="InterPro" id="IPR014717">
    <property type="entry name" value="Transl_elong_EF1B/ribsomal_bS6"/>
</dbReference>
<dbReference type="InterPro" id="IPR020814">
    <property type="entry name" value="Ribosomal_S6_plastid/chlpt"/>
</dbReference>
<keyword evidence="2 7" id="KW-0699">rRNA-binding</keyword>
<dbReference type="EMBL" id="MHCT01000029">
    <property type="protein sequence ID" value="OGY25426.1"/>
    <property type="molecule type" value="Genomic_DNA"/>
</dbReference>
<dbReference type="STRING" id="1802597.A2Z24_02965"/>
<evidence type="ECO:0000256" key="4">
    <source>
        <dbReference type="ARBA" id="ARBA00022980"/>
    </source>
</evidence>
<dbReference type="InterPro" id="IPR035980">
    <property type="entry name" value="Ribosomal_bS6_sf"/>
</dbReference>
<dbReference type="InterPro" id="IPR020815">
    <property type="entry name" value="Ribosomal_bS6_CS"/>
</dbReference>
<comment type="caution">
    <text evidence="8">The sequence shown here is derived from an EMBL/GenBank/DDBJ whole genome shotgun (WGS) entry which is preliminary data.</text>
</comment>
<comment type="function">
    <text evidence="7">Binds together with bS18 to 16S ribosomal RNA.</text>
</comment>